<dbReference type="PANTHER" id="PTHR31592:SF1">
    <property type="entry name" value="TRANSMEMBRANE PROTEIN 192"/>
    <property type="match status" value="1"/>
</dbReference>
<comment type="similarity">
    <text evidence="2">Belongs to the TMEM192 family.</text>
</comment>
<reference evidence="8" key="1">
    <citation type="journal article" date="2023" name="G3 (Bethesda)">
        <title>Whole genome assembly and annotation of the endangered Caribbean coral Acropora cervicornis.</title>
        <authorList>
            <person name="Selwyn J.D."/>
            <person name="Vollmer S.V."/>
        </authorList>
    </citation>
    <scope>NUCLEOTIDE SEQUENCE</scope>
    <source>
        <strain evidence="8">K2</strain>
    </source>
</reference>
<evidence type="ECO:0000313" key="9">
    <source>
        <dbReference type="Proteomes" id="UP001249851"/>
    </source>
</evidence>
<accession>A0AAD9R623</accession>
<feature type="transmembrane region" description="Helical" evidence="7">
    <location>
        <begin position="54"/>
        <end position="74"/>
    </location>
</feature>
<comment type="caution">
    <text evidence="8">The sequence shown here is derived from an EMBL/GenBank/DDBJ whole genome shotgun (WGS) entry which is preliminary data.</text>
</comment>
<evidence type="ECO:0000256" key="5">
    <source>
        <dbReference type="ARBA" id="ARBA00022989"/>
    </source>
</evidence>
<sequence length="276" mass="31330">MVSLSGEQGQGGYFFNQEDSTPGLASQVQDEVLASETGSLGLLEENRFQPIHTAWIALLQLILFVAFETLQFVLANESLINRKSLSLGGPDAPFRLLVVLHVALWVLVFISDRILQWQHHKSQTNGYLQFFRETKELRRTSVSFHCIPSGNAALLLVVAICSDIPHNRGLARYNILQIVFSIEFVICLPGIMWYLVKVVKFNRKRPLPDAQNVDFVSQNYGDAPGSLSITGYRDNDYLDEVLEKQADMIRYLQQHNANLGKRLMKLTTQQRRNSLH</sequence>
<feature type="transmembrane region" description="Helical" evidence="7">
    <location>
        <begin position="94"/>
        <end position="115"/>
    </location>
</feature>
<dbReference type="PANTHER" id="PTHR31592">
    <property type="entry name" value="TRANSMEMBRANE PROTEIN 192"/>
    <property type="match status" value="1"/>
</dbReference>
<reference evidence="8" key="2">
    <citation type="journal article" date="2023" name="Science">
        <title>Genomic signatures of disease resistance in endangered staghorn corals.</title>
        <authorList>
            <person name="Vollmer S.V."/>
            <person name="Selwyn J.D."/>
            <person name="Despard B.A."/>
            <person name="Roesel C.L."/>
        </authorList>
    </citation>
    <scope>NUCLEOTIDE SEQUENCE</scope>
    <source>
        <strain evidence="8">K2</strain>
    </source>
</reference>
<keyword evidence="5 7" id="KW-1133">Transmembrane helix</keyword>
<comment type="subcellular location">
    <subcellularLocation>
        <location evidence="1">Membrane</location>
        <topology evidence="1">Multi-pass membrane protein</topology>
    </subcellularLocation>
</comment>
<evidence type="ECO:0000256" key="2">
    <source>
        <dbReference type="ARBA" id="ARBA00006314"/>
    </source>
</evidence>
<dbReference type="InterPro" id="IPR029399">
    <property type="entry name" value="TMEM192"/>
</dbReference>
<proteinExistence type="inferred from homology"/>
<feature type="transmembrane region" description="Helical" evidence="7">
    <location>
        <begin position="175"/>
        <end position="196"/>
    </location>
</feature>
<protein>
    <recommendedName>
        <fullName evidence="3">Transmembrane protein 192</fullName>
    </recommendedName>
</protein>
<keyword evidence="4 7" id="KW-0812">Transmembrane</keyword>
<dbReference type="Proteomes" id="UP001249851">
    <property type="component" value="Unassembled WGS sequence"/>
</dbReference>
<organism evidence="8 9">
    <name type="scientific">Acropora cervicornis</name>
    <name type="common">Staghorn coral</name>
    <dbReference type="NCBI Taxonomy" id="6130"/>
    <lineage>
        <taxon>Eukaryota</taxon>
        <taxon>Metazoa</taxon>
        <taxon>Cnidaria</taxon>
        <taxon>Anthozoa</taxon>
        <taxon>Hexacorallia</taxon>
        <taxon>Scleractinia</taxon>
        <taxon>Astrocoeniina</taxon>
        <taxon>Acroporidae</taxon>
        <taxon>Acropora</taxon>
    </lineage>
</organism>
<dbReference type="EMBL" id="JARQWQ010000002">
    <property type="protein sequence ID" value="KAK2573535.1"/>
    <property type="molecule type" value="Genomic_DNA"/>
</dbReference>
<keyword evidence="6 7" id="KW-0472">Membrane</keyword>
<dbReference type="Pfam" id="PF14802">
    <property type="entry name" value="TMEM192"/>
    <property type="match status" value="1"/>
</dbReference>
<evidence type="ECO:0000256" key="6">
    <source>
        <dbReference type="ARBA" id="ARBA00023136"/>
    </source>
</evidence>
<keyword evidence="9" id="KW-1185">Reference proteome</keyword>
<name>A0AAD9R623_ACRCE</name>
<dbReference type="AlphaFoldDB" id="A0AAD9R623"/>
<dbReference type="GO" id="GO:0005770">
    <property type="term" value="C:late endosome"/>
    <property type="evidence" value="ECO:0007669"/>
    <property type="project" value="TreeGrafter"/>
</dbReference>
<gene>
    <name evidence="8" type="ORF">P5673_001197</name>
</gene>
<evidence type="ECO:0000256" key="3">
    <source>
        <dbReference type="ARBA" id="ARBA00014635"/>
    </source>
</evidence>
<dbReference type="GO" id="GO:0005765">
    <property type="term" value="C:lysosomal membrane"/>
    <property type="evidence" value="ECO:0007669"/>
    <property type="project" value="TreeGrafter"/>
</dbReference>
<feature type="transmembrane region" description="Helical" evidence="7">
    <location>
        <begin position="142"/>
        <end position="160"/>
    </location>
</feature>
<evidence type="ECO:0000256" key="4">
    <source>
        <dbReference type="ARBA" id="ARBA00022692"/>
    </source>
</evidence>
<evidence type="ECO:0000256" key="7">
    <source>
        <dbReference type="SAM" id="Phobius"/>
    </source>
</evidence>
<evidence type="ECO:0000256" key="1">
    <source>
        <dbReference type="ARBA" id="ARBA00004141"/>
    </source>
</evidence>
<evidence type="ECO:0000313" key="8">
    <source>
        <dbReference type="EMBL" id="KAK2573535.1"/>
    </source>
</evidence>